<dbReference type="GO" id="GO:0005634">
    <property type="term" value="C:nucleus"/>
    <property type="evidence" value="ECO:0007669"/>
    <property type="project" value="InterPro"/>
</dbReference>
<dbReference type="Pfam" id="PF04057">
    <property type="entry name" value="Rep-A_N"/>
    <property type="match status" value="1"/>
</dbReference>
<organism evidence="2 3">
    <name type="scientific">Rotaria socialis</name>
    <dbReference type="NCBI Taxonomy" id="392032"/>
    <lineage>
        <taxon>Eukaryota</taxon>
        <taxon>Metazoa</taxon>
        <taxon>Spiralia</taxon>
        <taxon>Gnathifera</taxon>
        <taxon>Rotifera</taxon>
        <taxon>Eurotatoria</taxon>
        <taxon>Bdelloidea</taxon>
        <taxon>Philodinida</taxon>
        <taxon>Philodinidae</taxon>
        <taxon>Rotaria</taxon>
    </lineage>
</organism>
<gene>
    <name evidence="2" type="ORF">LUA448_LOCUS4175</name>
</gene>
<feature type="domain" description="Replication factor-A protein 1 N-terminal" evidence="1">
    <location>
        <begin position="355"/>
        <end position="448"/>
    </location>
</feature>
<accession>A0A817R9Q6</accession>
<dbReference type="SUPFAM" id="SSF50249">
    <property type="entry name" value="Nucleic acid-binding proteins"/>
    <property type="match status" value="1"/>
</dbReference>
<sequence length="472" mass="52734">MTEEADVILKRMGAFLLSSIGGRDTLRFDDYRAQLINFQQFKTEHLGAIEEQDDHLASRYGKSVDAVHRIAGLCQIIELTSGVFKALIERYGCFEENSISNEFVSKYKALFCEFYGSYITNNRCFYISIDVVERAIDIISGNLEQYKLLMLTPANESFNFSSIVNKPVESLSIISHMDKKVKEREKFGKKSSEMEQAILLFDSVLFTLKTLYECRLLKNGAAVQQDTCTVKQPSSVRLFSDTSVNDINSIQDDFDIPLNNCVLNNIDYEHSLQIENSTAPLSGGIDSDLVENEETSLVGSYASSDSHGSNNEECNQYFENQTSQPSTDIDVLAGSSREEILIDANGSENVGIYKKGRKRYSSILQVLDVRLIKGKEAENTSSDKRYRLILSDGRNVFSSCVLGADMIDLVKNDILKNNSVVRVDQVDVCNAGVKGDRVILIIRDVAVVLSGCEKIDDPAPLVTCHIRSAIWI</sequence>
<dbReference type="InterPro" id="IPR012340">
    <property type="entry name" value="NA-bd_OB-fold"/>
</dbReference>
<dbReference type="GO" id="GO:0003677">
    <property type="term" value="F:DNA binding"/>
    <property type="evidence" value="ECO:0007669"/>
    <property type="project" value="InterPro"/>
</dbReference>
<reference evidence="2" key="1">
    <citation type="submission" date="2021-02" db="EMBL/GenBank/DDBJ databases">
        <authorList>
            <person name="Nowell W R."/>
        </authorList>
    </citation>
    <scope>NUCLEOTIDE SEQUENCE</scope>
</reference>
<name>A0A817R9Q6_9BILA</name>
<evidence type="ECO:0000259" key="1">
    <source>
        <dbReference type="Pfam" id="PF04057"/>
    </source>
</evidence>
<comment type="caution">
    <text evidence="2">The sequence shown here is derived from an EMBL/GenBank/DDBJ whole genome shotgun (WGS) entry which is preliminary data.</text>
</comment>
<dbReference type="GO" id="GO:0006260">
    <property type="term" value="P:DNA replication"/>
    <property type="evidence" value="ECO:0007669"/>
    <property type="project" value="InterPro"/>
</dbReference>
<proteinExistence type="predicted"/>
<dbReference type="AlphaFoldDB" id="A0A817R9Q6"/>
<dbReference type="InterPro" id="IPR007199">
    <property type="entry name" value="Rep_factor-A_N"/>
</dbReference>
<evidence type="ECO:0000313" key="3">
    <source>
        <dbReference type="Proteomes" id="UP000663833"/>
    </source>
</evidence>
<protein>
    <recommendedName>
        <fullName evidence="1">Replication factor-A protein 1 N-terminal domain-containing protein</fullName>
    </recommendedName>
</protein>
<dbReference type="EMBL" id="CAJNYD010000256">
    <property type="protein sequence ID" value="CAF3239165.1"/>
    <property type="molecule type" value="Genomic_DNA"/>
</dbReference>
<dbReference type="Proteomes" id="UP000663833">
    <property type="component" value="Unassembled WGS sequence"/>
</dbReference>
<evidence type="ECO:0000313" key="2">
    <source>
        <dbReference type="EMBL" id="CAF3239165.1"/>
    </source>
</evidence>
<dbReference type="Gene3D" id="2.40.50.140">
    <property type="entry name" value="Nucleic acid-binding proteins"/>
    <property type="match status" value="1"/>
</dbReference>